<feature type="compositionally biased region" description="Polar residues" evidence="4">
    <location>
        <begin position="824"/>
        <end position="833"/>
    </location>
</feature>
<dbReference type="SUPFAM" id="SSF57756">
    <property type="entry name" value="Retrovirus zinc finger-like domains"/>
    <property type="match status" value="1"/>
</dbReference>
<dbReference type="Pfam" id="PF07727">
    <property type="entry name" value="RVT_2"/>
    <property type="match status" value="1"/>
</dbReference>
<feature type="region of interest" description="Disordered" evidence="4">
    <location>
        <begin position="513"/>
        <end position="540"/>
    </location>
</feature>
<dbReference type="EMBL" id="OOIL02002558">
    <property type="protein sequence ID" value="VFQ83152.1"/>
    <property type="molecule type" value="Genomic_DNA"/>
</dbReference>
<dbReference type="PANTHER" id="PTHR42648">
    <property type="entry name" value="TRANSPOSASE, PUTATIVE-RELATED"/>
    <property type="match status" value="1"/>
</dbReference>
<keyword evidence="7" id="KW-1185">Reference proteome</keyword>
<dbReference type="InterPro" id="IPR005162">
    <property type="entry name" value="Retrotrans_gag_dom"/>
</dbReference>
<dbReference type="Pfam" id="PF08284">
    <property type="entry name" value="RVP_2"/>
    <property type="match status" value="1"/>
</dbReference>
<feature type="compositionally biased region" description="Polar residues" evidence="4">
    <location>
        <begin position="1552"/>
        <end position="1561"/>
    </location>
</feature>
<evidence type="ECO:0000259" key="5">
    <source>
        <dbReference type="PROSITE" id="PS50158"/>
    </source>
</evidence>
<evidence type="ECO:0000313" key="7">
    <source>
        <dbReference type="Proteomes" id="UP000595140"/>
    </source>
</evidence>
<keyword evidence="1" id="KW-0479">Metal-binding</keyword>
<evidence type="ECO:0000256" key="2">
    <source>
        <dbReference type="ARBA" id="ARBA00022801"/>
    </source>
</evidence>
<feature type="compositionally biased region" description="Polar residues" evidence="4">
    <location>
        <begin position="715"/>
        <end position="726"/>
    </location>
</feature>
<dbReference type="InterPro" id="IPR001878">
    <property type="entry name" value="Znf_CCHC"/>
</dbReference>
<reference evidence="6 7" key="1">
    <citation type="submission" date="2018-04" db="EMBL/GenBank/DDBJ databases">
        <authorList>
            <person name="Vogel A."/>
        </authorList>
    </citation>
    <scope>NUCLEOTIDE SEQUENCE [LARGE SCALE GENOMIC DNA]</scope>
</reference>
<dbReference type="InterPro" id="IPR036875">
    <property type="entry name" value="Znf_CCHC_sf"/>
</dbReference>
<proteinExistence type="predicted"/>
<keyword evidence="3" id="KW-0862">Zinc</keyword>
<dbReference type="Pfam" id="PF13976">
    <property type="entry name" value="gag_pre-integrs"/>
    <property type="match status" value="1"/>
</dbReference>
<feature type="domain" description="CCHC-type" evidence="5">
    <location>
        <begin position="172"/>
        <end position="187"/>
    </location>
</feature>
<feature type="region of interest" description="Disordered" evidence="4">
    <location>
        <begin position="818"/>
        <end position="880"/>
    </location>
</feature>
<gene>
    <name evidence="6" type="ORF">CCAM_LOCUS24928</name>
</gene>
<dbReference type="OrthoDB" id="413361at2759"/>
<evidence type="ECO:0000256" key="1">
    <source>
        <dbReference type="ARBA" id="ARBA00022723"/>
    </source>
</evidence>
<accession>A0A484M2U2</accession>
<dbReference type="PROSITE" id="PS50158">
    <property type="entry name" value="ZF_CCHC"/>
    <property type="match status" value="1"/>
</dbReference>
<keyword evidence="2" id="KW-0378">Hydrolase</keyword>
<evidence type="ECO:0000256" key="3">
    <source>
        <dbReference type="PROSITE-ProRule" id="PRU00047"/>
    </source>
</evidence>
<dbReference type="InterPro" id="IPR039537">
    <property type="entry name" value="Retrotran_Ty1/copia-like"/>
</dbReference>
<dbReference type="Gene3D" id="2.40.70.10">
    <property type="entry name" value="Acid Proteases"/>
    <property type="match status" value="1"/>
</dbReference>
<dbReference type="InterPro" id="IPR021109">
    <property type="entry name" value="Peptidase_aspartic_dom_sf"/>
</dbReference>
<keyword evidence="3" id="KW-0863">Zinc-finger</keyword>
<protein>
    <recommendedName>
        <fullName evidence="5">CCHC-type domain-containing protein</fullName>
    </recommendedName>
</protein>
<organism evidence="6 7">
    <name type="scientific">Cuscuta campestris</name>
    <dbReference type="NCBI Taxonomy" id="132261"/>
    <lineage>
        <taxon>Eukaryota</taxon>
        <taxon>Viridiplantae</taxon>
        <taxon>Streptophyta</taxon>
        <taxon>Embryophyta</taxon>
        <taxon>Tracheophyta</taxon>
        <taxon>Spermatophyta</taxon>
        <taxon>Magnoliopsida</taxon>
        <taxon>eudicotyledons</taxon>
        <taxon>Gunneridae</taxon>
        <taxon>Pentapetalae</taxon>
        <taxon>asterids</taxon>
        <taxon>lamiids</taxon>
        <taxon>Solanales</taxon>
        <taxon>Convolvulaceae</taxon>
        <taxon>Cuscuteae</taxon>
        <taxon>Cuscuta</taxon>
        <taxon>Cuscuta subgen. Grammica</taxon>
        <taxon>Cuscuta sect. Cleistogrammica</taxon>
    </lineage>
</organism>
<dbReference type="Proteomes" id="UP000595140">
    <property type="component" value="Unassembled WGS sequence"/>
</dbReference>
<dbReference type="GO" id="GO:0003676">
    <property type="term" value="F:nucleic acid binding"/>
    <property type="evidence" value="ECO:0007669"/>
    <property type="project" value="InterPro"/>
</dbReference>
<dbReference type="Gene3D" id="4.10.60.10">
    <property type="entry name" value="Zinc finger, CCHC-type"/>
    <property type="match status" value="1"/>
</dbReference>
<dbReference type="GO" id="GO:0008270">
    <property type="term" value="F:zinc ion binding"/>
    <property type="evidence" value="ECO:0007669"/>
    <property type="project" value="UniProtKB-KW"/>
</dbReference>
<feature type="compositionally biased region" description="Pro residues" evidence="4">
    <location>
        <begin position="859"/>
        <end position="869"/>
    </location>
</feature>
<dbReference type="Pfam" id="PF03732">
    <property type="entry name" value="Retrotrans_gag"/>
    <property type="match status" value="1"/>
</dbReference>
<sequence>MANNNTNNLALRSILDKDKLNGTNFVEWQRNLSIVLRMDEKEYVLEKPIPPAPPANAPKAVKDAYEKHVKDDNQKELATDLILQSLPELYKGFVMNYMMHDLDKPLPELLKMLQTAEENLTKGKGASFLMVQGGKGKPKKGIKIKARTVGKPKSKSTSFATQKPVGGVAKGKCHHCGKAGHWRRNCKTYLATKKKEGTTISSEVYVIEVNMSISSSWGLKQSRRLARGEIELRVGNGAPVAALAIRTYSLVFPSGLIKNVFYANANMTNGLYVLDLDMPVYNMSAKRNKPNSLNQTYLWHCRLGHINEKHISKLHRSGMLESFDLESYDTCESCLLGKMTKSPFTGDGERAGDLLALIHSDVCGPFNTTARGYWLPIDVRDLPIAESFWGYAMSTAIYTLNRVPTKAVEGTPYQLWTGKCPVLSHLKIWGCEAYVKRLLTNGKLDAKSDKCLFVGDPKETRGYSFYHPIDKKVFVARSGVFLEKEFLSNATSGRKIELEEIRDDEETTALVQEHELEEQTVVPQNAQDTQEPRRSNRSRTQPERYGFLLTFEGDVMLIDQDEPETYLEAISCPEAEKWRQAMQSEMDSMYTNQQASRSWNIRFHETVIDFGFERNSDETCVYKKVSGSAVVFLALYVDDILLIGNDIPTLTTVKTWLSKSFSMKDLGDASYALGIRIYRDRSQKLLGLSQSTYIDKVLARFSMSESKRGSMPMVQGTSLSKTQGASTPEEVERMRNVPYASAIGSIMYAMVCTRPDVAFALSVTSRYQSNPGESHWTAVKNILKYFPRTKDAFLVYGGKEELSIVGYTDASFQTDRDDFKSHAGMSQDSTHGQANPHAEPEHVSVHTVHTEASSYVPQQPQPQPEPQPVPEQFAGQNPNLTIPMFQPQMEFCGDQIADPQIAKRWQERTVRVLENLKVPVEDWGQHAISLLKDAAYDWWKRVGANIPVPVPWTTFEPLFRAEYVPDHYVEAKYEEFSNFTHGKLTLPEYRQQFDGLAEFGKDLVNTMEKRCKKFIKGMRPDLSSTLIIAPRADINNVYKKALELNEELIRKAAYEQALLEESRTVQSGPKMGHGMGSLNKPKPTRLPFGYESRALQRHLLLLHLRSPSSCSRQSPFIAGHPPLPFDHAGVAQARASSPQPIAAVSFARGLPSASAPPKTVHLVVLPFVASSCRRHSSGTPVHCLTGLGHAGWGVTPSLDRATLAMTSERNVLPLHLWPSLVRTGKRKWHTTNLDAHTVVAGMLGSVGSHRVFALGAVSQVIFEKIARRTQARSSPQHQAHRVFLLFDGSSLPKVIVPRPRLTNRRSQQPASSKDEHQLVRMPCKGVQIRRLMMSSWETLEHRVVVSNPLGHSLRLQHGYNQCPLMAQGKIFVANLIELPHKEFDVILGMDWLTKHQAIVECKERVVKLRTDDGNEVIIRGELLPKAREFISYMQAKRLIHRKCEAFLCTVKDIRKETPNHKDISVVCDFPDVFPEELLGLPPSRDVEFSIDLVPVILSCWKIHSSKEKRKNFNSIGETRRRNHPSFFKILAAANHHLAYTLFLSLPSSTLSRMSQDSTHGQANPHAEPEHVSVHTVHTEASSYVPQQPQPQPEPQPVPEQFAGQNPNLAIPMFQPQMVANMFQFFE</sequence>
<name>A0A484M2U2_9ASTE</name>
<dbReference type="InterPro" id="IPR013103">
    <property type="entry name" value="RVT_2"/>
</dbReference>
<feature type="region of interest" description="Disordered" evidence="4">
    <location>
        <begin position="1552"/>
        <end position="1605"/>
    </location>
</feature>
<evidence type="ECO:0000256" key="4">
    <source>
        <dbReference type="SAM" id="MobiDB-lite"/>
    </source>
</evidence>
<dbReference type="CDD" id="cd00303">
    <property type="entry name" value="retropepsin_like"/>
    <property type="match status" value="1"/>
</dbReference>
<dbReference type="Pfam" id="PF25597">
    <property type="entry name" value="SH3_retrovirus"/>
    <property type="match status" value="1"/>
</dbReference>
<evidence type="ECO:0000313" key="6">
    <source>
        <dbReference type="EMBL" id="VFQ83152.1"/>
    </source>
</evidence>
<feature type="region of interest" description="Disordered" evidence="4">
    <location>
        <begin position="708"/>
        <end position="730"/>
    </location>
</feature>
<dbReference type="InterPro" id="IPR057670">
    <property type="entry name" value="SH3_retrovirus"/>
</dbReference>
<feature type="compositionally biased region" description="Pro residues" evidence="4">
    <location>
        <begin position="1587"/>
        <end position="1597"/>
    </location>
</feature>
<dbReference type="InterPro" id="IPR025724">
    <property type="entry name" value="GAG-pre-integrase_dom"/>
</dbReference>
<dbReference type="GO" id="GO:0016787">
    <property type="term" value="F:hydrolase activity"/>
    <property type="evidence" value="ECO:0007669"/>
    <property type="project" value="UniProtKB-KW"/>
</dbReference>
<dbReference type="PANTHER" id="PTHR42648:SF27">
    <property type="entry name" value="RNA-DIRECTED DNA POLYMERASE"/>
    <property type="match status" value="1"/>
</dbReference>